<feature type="transmembrane region" description="Helical" evidence="6">
    <location>
        <begin position="462"/>
        <end position="479"/>
    </location>
</feature>
<feature type="transmembrane region" description="Helical" evidence="6">
    <location>
        <begin position="433"/>
        <end position="456"/>
    </location>
</feature>
<evidence type="ECO:0000313" key="10">
    <source>
        <dbReference type="EMBL" id="KGN72767.1"/>
    </source>
</evidence>
<feature type="chain" id="PRO_5001998316" evidence="7">
    <location>
        <begin position="28"/>
        <end position="687"/>
    </location>
</feature>
<sequence>MNKIKFTHIALLCVFALTLIPPSIARAQIYENVVEWSKSIKKGASDEERILEFTATPQDGWHVYDLNLPEGGPQSTEFIFDKIEGAQLVGKPFTNIKPDEVYDKNFGMNLRWYHSAVVFSQKIKITDPEKFGIAGAVRYMACNDETCTPPTEYEFTFGAAESGSATEAAMAPGTGVTETNSETLNKATPDVLDPEKADNAAKLGGKAELWTPVVSELRSYGDETLGRASSSLWKVFLYGFLGGLIALLTPCVWPMIPMTVSFFLKRSKDRKKAIRDAITYGLGIIIIYLTLGLLITGIFGASALNSLSTSAVFNIIFFLLLVFFAVSFFGAFEIVLPAKWTNKMDQKADSTTGLLSIFFMAFTLVLVSFSCTGPIIGTLLVEAATMGSWLGPAIGMFGFALALALPFSFFAVFPNMLQSMPQSGGWLNSVKVVLAFLELALAFKFLSVADLAYGWHILDREVFVSLWIIIFALLGLYLLGKLTFPHDTPVERVSVPRLFMAIVSLAFAIYMVPGLWGAPLKSISAFAPPLNTQDFNLYKGEVHAQFQDYDTGMEYAKKVGKPVLIDFSGYGCVNCRKMESAVWIDPQVNSILNNDYILITLIVDDKTNLPQPIEIKENGRTRKLRTVGDKWSYLQRSKFNSNAQPFYVPLDHEGKPLGPSRQYDEDVNEYVKFLHNGLTEFKTRTNQ</sequence>
<keyword evidence="4 6" id="KW-1133">Transmembrane helix</keyword>
<feature type="transmembrane region" description="Helical" evidence="6">
    <location>
        <begin position="393"/>
        <end position="413"/>
    </location>
</feature>
<evidence type="ECO:0000259" key="8">
    <source>
        <dbReference type="Pfam" id="PF02683"/>
    </source>
</evidence>
<dbReference type="AlphaFoldDB" id="A0A0A2E562"/>
<feature type="domain" description="Thiol:disulfide interchange protein DsbD N-terminal" evidence="9">
    <location>
        <begin position="44"/>
        <end position="155"/>
    </location>
</feature>
<comment type="subcellular location">
    <subcellularLocation>
        <location evidence="1">Membrane</location>
        <topology evidence="1">Multi-pass membrane protein</topology>
    </subcellularLocation>
</comment>
<keyword evidence="7" id="KW-0732">Signal</keyword>
<evidence type="ECO:0000259" key="9">
    <source>
        <dbReference type="Pfam" id="PF11412"/>
    </source>
</evidence>
<dbReference type="GO" id="GO:0015035">
    <property type="term" value="F:protein-disulfide reductase activity"/>
    <property type="evidence" value="ECO:0007669"/>
    <property type="project" value="TreeGrafter"/>
</dbReference>
<comment type="caution">
    <text evidence="10">The sequence shown here is derived from an EMBL/GenBank/DDBJ whole genome shotgun (WGS) entry which is preliminary data.</text>
</comment>
<dbReference type="Pfam" id="PF13899">
    <property type="entry name" value="Thioredoxin_7"/>
    <property type="match status" value="1"/>
</dbReference>
<dbReference type="InterPro" id="IPR036249">
    <property type="entry name" value="Thioredoxin-like_sf"/>
</dbReference>
<dbReference type="GO" id="GO:0017004">
    <property type="term" value="P:cytochrome complex assembly"/>
    <property type="evidence" value="ECO:0007669"/>
    <property type="project" value="UniProtKB-KW"/>
</dbReference>
<dbReference type="GO" id="GO:0045454">
    <property type="term" value="P:cell redox homeostasis"/>
    <property type="evidence" value="ECO:0007669"/>
    <property type="project" value="TreeGrafter"/>
</dbReference>
<feature type="transmembrane region" description="Helical" evidence="6">
    <location>
        <begin position="357"/>
        <end position="381"/>
    </location>
</feature>
<keyword evidence="5 6" id="KW-0472">Membrane</keyword>
<evidence type="ECO:0000256" key="7">
    <source>
        <dbReference type="SAM" id="SignalP"/>
    </source>
</evidence>
<dbReference type="RefSeq" id="WP_036875008.1">
    <property type="nucleotide sequence ID" value="NZ_JRFA01000027.1"/>
</dbReference>
<dbReference type="eggNOG" id="COG4232">
    <property type="taxonomic scope" value="Bacteria"/>
</dbReference>
<evidence type="ECO:0000256" key="2">
    <source>
        <dbReference type="ARBA" id="ARBA00022692"/>
    </source>
</evidence>
<keyword evidence="3" id="KW-0201">Cytochrome c-type biogenesis</keyword>
<evidence type="ECO:0000256" key="3">
    <source>
        <dbReference type="ARBA" id="ARBA00022748"/>
    </source>
</evidence>
<evidence type="ECO:0000256" key="6">
    <source>
        <dbReference type="SAM" id="Phobius"/>
    </source>
</evidence>
<gene>
    <name evidence="10" type="ORF">HQ47_09325</name>
</gene>
<dbReference type="SUPFAM" id="SSF52833">
    <property type="entry name" value="Thioredoxin-like"/>
    <property type="match status" value="1"/>
</dbReference>
<protein>
    <submittedName>
        <fullName evidence="10">Thiol:disulfide interchange protein</fullName>
    </submittedName>
</protein>
<feature type="transmembrane region" description="Helical" evidence="6">
    <location>
        <begin position="235"/>
        <end position="256"/>
    </location>
</feature>
<reference evidence="10 11" key="1">
    <citation type="submission" date="2014-09" db="EMBL/GenBank/DDBJ databases">
        <title>Draft Genome Sequence of Porphyromonas macacae COT-192_OH2859.</title>
        <authorList>
            <person name="Wallis C."/>
            <person name="Deusch O."/>
            <person name="O'Flynn C."/>
            <person name="Davis I."/>
            <person name="Horsfall A."/>
            <person name="Kirkwood N."/>
            <person name="Harris S."/>
            <person name="Eisen J.A."/>
            <person name="Coil D.A."/>
            <person name="Darling A.E."/>
            <person name="Jospin G."/>
            <person name="Alexiev A."/>
        </authorList>
    </citation>
    <scope>NUCLEOTIDE SEQUENCE [LARGE SCALE GENOMIC DNA]</scope>
    <source>
        <strain evidence="11">COT-192 OH2859</strain>
    </source>
</reference>
<dbReference type="Proteomes" id="UP000030103">
    <property type="component" value="Unassembled WGS sequence"/>
</dbReference>
<accession>A0A0A2E562</accession>
<proteinExistence type="predicted"/>
<dbReference type="Pfam" id="PF11412">
    <property type="entry name" value="DsbD_N"/>
    <property type="match status" value="1"/>
</dbReference>
<dbReference type="GO" id="GO:0016020">
    <property type="term" value="C:membrane"/>
    <property type="evidence" value="ECO:0007669"/>
    <property type="project" value="UniProtKB-SubCell"/>
</dbReference>
<evidence type="ECO:0000256" key="5">
    <source>
        <dbReference type="ARBA" id="ARBA00023136"/>
    </source>
</evidence>
<feature type="signal peptide" evidence="7">
    <location>
        <begin position="1"/>
        <end position="27"/>
    </location>
</feature>
<feature type="transmembrane region" description="Helical" evidence="6">
    <location>
        <begin position="311"/>
        <end position="336"/>
    </location>
</feature>
<feature type="domain" description="Cytochrome C biogenesis protein transmembrane" evidence="8">
    <location>
        <begin position="236"/>
        <end position="446"/>
    </location>
</feature>
<feature type="transmembrane region" description="Helical" evidence="6">
    <location>
        <begin position="277"/>
        <end position="299"/>
    </location>
</feature>
<dbReference type="Gene3D" id="3.40.30.10">
    <property type="entry name" value="Glutaredoxin"/>
    <property type="match status" value="1"/>
</dbReference>
<dbReference type="STRING" id="28115.HQ47_09325"/>
<evidence type="ECO:0000256" key="4">
    <source>
        <dbReference type="ARBA" id="ARBA00022989"/>
    </source>
</evidence>
<dbReference type="InterPro" id="IPR003834">
    <property type="entry name" value="Cyt_c_assmbl_TM_dom"/>
</dbReference>
<keyword evidence="2 6" id="KW-0812">Transmembrane</keyword>
<dbReference type="Pfam" id="PF02683">
    <property type="entry name" value="DsbD_TM"/>
    <property type="match status" value="1"/>
</dbReference>
<organism evidence="10 11">
    <name type="scientific">Porphyromonas macacae</name>
    <dbReference type="NCBI Taxonomy" id="28115"/>
    <lineage>
        <taxon>Bacteria</taxon>
        <taxon>Pseudomonadati</taxon>
        <taxon>Bacteroidota</taxon>
        <taxon>Bacteroidia</taxon>
        <taxon>Bacteroidales</taxon>
        <taxon>Porphyromonadaceae</taxon>
        <taxon>Porphyromonas</taxon>
    </lineage>
</organism>
<name>A0A0A2E562_9PORP</name>
<dbReference type="PANTHER" id="PTHR32234:SF0">
    <property type="entry name" value="THIOL:DISULFIDE INTERCHANGE PROTEIN DSBD"/>
    <property type="match status" value="1"/>
</dbReference>
<dbReference type="InterPro" id="IPR028250">
    <property type="entry name" value="DsbDN"/>
</dbReference>
<keyword evidence="11" id="KW-1185">Reference proteome</keyword>
<dbReference type="EMBL" id="JRFA01000027">
    <property type="protein sequence ID" value="KGN72767.1"/>
    <property type="molecule type" value="Genomic_DNA"/>
</dbReference>
<dbReference type="PANTHER" id="PTHR32234">
    <property type="entry name" value="THIOL:DISULFIDE INTERCHANGE PROTEIN DSBD"/>
    <property type="match status" value="1"/>
</dbReference>
<evidence type="ECO:0000313" key="11">
    <source>
        <dbReference type="Proteomes" id="UP000030103"/>
    </source>
</evidence>
<evidence type="ECO:0000256" key="1">
    <source>
        <dbReference type="ARBA" id="ARBA00004141"/>
    </source>
</evidence>
<feature type="transmembrane region" description="Helical" evidence="6">
    <location>
        <begin position="499"/>
        <end position="518"/>
    </location>
</feature>